<reference evidence="2" key="1">
    <citation type="submission" date="2019-05" db="EMBL/GenBank/DDBJ databases">
        <title>The Complete Genome of Stenotrophomonas maltophilia Podophage Ponderosa.</title>
        <authorList>
            <person name="Marquez A."/>
            <person name="Newkirk H."/>
            <person name="Moreland R."/>
            <person name="Gonzalez C."/>
            <person name="Liu M."/>
            <person name="Ramsey J."/>
        </authorList>
    </citation>
    <scope>NUCLEOTIDE SEQUENCE [LARGE SCALE GENOMIC DNA]</scope>
</reference>
<proteinExistence type="predicted"/>
<dbReference type="SUPFAM" id="SSF56563">
    <property type="entry name" value="Major capsid protein gp5"/>
    <property type="match status" value="1"/>
</dbReference>
<gene>
    <name evidence="1" type="ORF">CPT_Ponderosa_037</name>
</gene>
<keyword evidence="2" id="KW-1185">Reference proteome</keyword>
<accession>A0A5B9N6Z0</accession>
<evidence type="ECO:0000313" key="2">
    <source>
        <dbReference type="Proteomes" id="UP000325277"/>
    </source>
</evidence>
<evidence type="ECO:0000313" key="1">
    <source>
        <dbReference type="EMBL" id="QEG09754.1"/>
    </source>
</evidence>
<name>A0A5B9N6Z0_9CAUD</name>
<sequence length="337" mass="36657">MAGNAGIWGPASPVNQNQINGQGPLDALVQEQFTGEVEHAYMSTTVFEPHFKRKMVVKGTNTLNKKAIGRTKLQKLGRGQAPDGTQVVFSKASVTVDTMLLSRHTFDELETIQTDIDARSEVATQAGRDIADFYDQTIAIGAAHAAAMTSSPYARGSAGLPEGFSGATQITIAAGDEVDPAKLYHAIGQLLCGMEEKNVDPRREKVLLVVRPKQFYALQDAEQISNGEYITSNGNKLDNIPMFKAWGIPVISTNNLPKGVITGHLLSNEDNNNFYDGDFTKLVCLAVSPKALMIGESKALQTKIWYSEESKEWVVDAWFAFGLAPDRVEHAGRIDIA</sequence>
<dbReference type="EMBL" id="MK903280">
    <property type="protein sequence ID" value="QEG09754.1"/>
    <property type="molecule type" value="Genomic_DNA"/>
</dbReference>
<dbReference type="Proteomes" id="UP000325277">
    <property type="component" value="Segment"/>
</dbReference>
<organism evidence="1 2">
    <name type="scientific">Stenotrophomonas phage Ponderosa</name>
    <dbReference type="NCBI Taxonomy" id="2591103"/>
    <lineage>
        <taxon>Viruses</taxon>
        <taxon>Duplodnaviria</taxon>
        <taxon>Heunggongvirae</taxon>
        <taxon>Uroviricota</taxon>
        <taxon>Caudoviricetes</taxon>
        <taxon>Autographivirales</taxon>
        <taxon>Autonotataviridae</taxon>
        <taxon>Gujervirinae</taxon>
        <taxon>Ponderosavirus</taxon>
        <taxon>Ponderosavirus ponderosa</taxon>
    </lineage>
</organism>
<protein>
    <submittedName>
        <fullName evidence="1">Major capsid protein</fullName>
    </submittedName>
</protein>